<feature type="domain" description="Integrase catalytic" evidence="1">
    <location>
        <begin position="1"/>
        <end position="64"/>
    </location>
</feature>
<gene>
    <name evidence="2" type="ORF">M513_14435</name>
</gene>
<dbReference type="Proteomes" id="UP000030764">
    <property type="component" value="Unassembled WGS sequence"/>
</dbReference>
<dbReference type="PANTHER" id="PTHR37984:SF12">
    <property type="entry name" value="RIBONUCLEASE H"/>
    <property type="match status" value="1"/>
</dbReference>
<protein>
    <recommendedName>
        <fullName evidence="1">Integrase catalytic domain-containing protein</fullName>
    </recommendedName>
</protein>
<dbReference type="Gene3D" id="3.30.420.10">
    <property type="entry name" value="Ribonuclease H-like superfamily/Ribonuclease H"/>
    <property type="match status" value="1"/>
</dbReference>
<dbReference type="InterPro" id="IPR001584">
    <property type="entry name" value="Integrase_cat-core"/>
</dbReference>
<dbReference type="InterPro" id="IPR036397">
    <property type="entry name" value="RNaseH_sf"/>
</dbReference>
<keyword evidence="3" id="KW-1185">Reference proteome</keyword>
<evidence type="ECO:0000313" key="2">
    <source>
        <dbReference type="EMBL" id="KFD44688.1"/>
    </source>
</evidence>
<dbReference type="PANTHER" id="PTHR37984">
    <property type="entry name" value="PROTEIN CBG26694"/>
    <property type="match status" value="1"/>
</dbReference>
<dbReference type="SUPFAM" id="SSF53098">
    <property type="entry name" value="Ribonuclease H-like"/>
    <property type="match status" value="1"/>
</dbReference>
<organism evidence="2 3">
    <name type="scientific">Trichuris suis</name>
    <name type="common">pig whipworm</name>
    <dbReference type="NCBI Taxonomy" id="68888"/>
    <lineage>
        <taxon>Eukaryota</taxon>
        <taxon>Metazoa</taxon>
        <taxon>Ecdysozoa</taxon>
        <taxon>Nematoda</taxon>
        <taxon>Enoplea</taxon>
        <taxon>Dorylaimia</taxon>
        <taxon>Trichinellida</taxon>
        <taxon>Trichuridae</taxon>
        <taxon>Trichuris</taxon>
    </lineage>
</organism>
<reference evidence="2 3" key="1">
    <citation type="journal article" date="2014" name="Nat. Genet.">
        <title>Genome and transcriptome of the porcine whipworm Trichuris suis.</title>
        <authorList>
            <person name="Jex A.R."/>
            <person name="Nejsum P."/>
            <person name="Schwarz E.M."/>
            <person name="Hu L."/>
            <person name="Young N.D."/>
            <person name="Hall R.S."/>
            <person name="Korhonen P.K."/>
            <person name="Liao S."/>
            <person name="Thamsborg S."/>
            <person name="Xia J."/>
            <person name="Xu P."/>
            <person name="Wang S."/>
            <person name="Scheerlinck J.P."/>
            <person name="Hofmann A."/>
            <person name="Sternberg P.W."/>
            <person name="Wang J."/>
            <person name="Gasser R.B."/>
        </authorList>
    </citation>
    <scope>NUCLEOTIDE SEQUENCE [LARGE SCALE GENOMIC DNA]</scope>
    <source>
        <strain evidence="2">DCEP-RM93M</strain>
    </source>
</reference>
<name>A0A085LI92_9BILA</name>
<evidence type="ECO:0000313" key="3">
    <source>
        <dbReference type="Proteomes" id="UP000030764"/>
    </source>
</evidence>
<dbReference type="InterPro" id="IPR012337">
    <property type="entry name" value="RNaseH-like_sf"/>
</dbReference>
<accession>A0A085LI92</accession>
<dbReference type="AlphaFoldDB" id="A0A085LI92"/>
<dbReference type="GO" id="GO:0015074">
    <property type="term" value="P:DNA integration"/>
    <property type="evidence" value="ECO:0007669"/>
    <property type="project" value="InterPro"/>
</dbReference>
<dbReference type="InterPro" id="IPR050951">
    <property type="entry name" value="Retrovirus_Pol_polyprotein"/>
</dbReference>
<dbReference type="PROSITE" id="PS50994">
    <property type="entry name" value="INTEGRASE"/>
    <property type="match status" value="1"/>
</dbReference>
<proteinExistence type="predicted"/>
<dbReference type="EMBL" id="KL366689">
    <property type="protein sequence ID" value="KFD44688.1"/>
    <property type="molecule type" value="Genomic_DNA"/>
</dbReference>
<evidence type="ECO:0000259" key="1">
    <source>
        <dbReference type="PROSITE" id="PS50994"/>
    </source>
</evidence>
<dbReference type="GO" id="GO:0003676">
    <property type="term" value="F:nucleic acid binding"/>
    <property type="evidence" value="ECO:0007669"/>
    <property type="project" value="InterPro"/>
</dbReference>
<sequence length="64" mass="7050">MAGSRTCVVNRLQAARLFATHGLPDVLVSHNGPPFDSKHFRTFCSANKIKFLRIAPYHPASNGQ</sequence>
<feature type="non-terminal residue" evidence="2">
    <location>
        <position position="64"/>
    </location>
</feature>